<evidence type="ECO:0000256" key="3">
    <source>
        <dbReference type="ARBA" id="ARBA00012663"/>
    </source>
</evidence>
<dbReference type="PRINTS" id="PR00738">
    <property type="entry name" value="GLHYDRLASE20"/>
</dbReference>
<dbReference type="Gene3D" id="3.30.379.10">
    <property type="entry name" value="Chitobiase/beta-hexosaminidase domain 2-like"/>
    <property type="match status" value="1"/>
</dbReference>
<dbReference type="SUPFAM" id="SSF51445">
    <property type="entry name" value="(Trans)glycosidases"/>
    <property type="match status" value="1"/>
</dbReference>
<evidence type="ECO:0000256" key="5">
    <source>
        <dbReference type="ARBA" id="ARBA00023295"/>
    </source>
</evidence>
<dbReference type="SUPFAM" id="SSF55545">
    <property type="entry name" value="beta-N-acetylhexosaminidase-like domain"/>
    <property type="match status" value="1"/>
</dbReference>
<dbReference type="Proteomes" id="UP001217089">
    <property type="component" value="Unassembled WGS sequence"/>
</dbReference>
<dbReference type="InterPro" id="IPR004866">
    <property type="entry name" value="CHB/HEX_N_dom"/>
</dbReference>
<dbReference type="EMBL" id="JARBDR010000793">
    <property type="protein sequence ID" value="KAJ8306902.1"/>
    <property type="molecule type" value="Genomic_DNA"/>
</dbReference>
<dbReference type="Gene3D" id="2.60.40.290">
    <property type="match status" value="1"/>
</dbReference>
<keyword evidence="8" id="KW-0472">Membrane</keyword>
<dbReference type="PANTHER" id="PTHR22600">
    <property type="entry name" value="BETA-HEXOSAMINIDASE"/>
    <property type="match status" value="1"/>
</dbReference>
<keyword evidence="8" id="KW-1133">Transmembrane helix</keyword>
<evidence type="ECO:0000313" key="11">
    <source>
        <dbReference type="Proteomes" id="UP001217089"/>
    </source>
</evidence>
<dbReference type="InterPro" id="IPR008965">
    <property type="entry name" value="CBM2/CBM3_carb-bd_dom_sf"/>
</dbReference>
<evidence type="ECO:0000259" key="9">
    <source>
        <dbReference type="SMART" id="SM01081"/>
    </source>
</evidence>
<dbReference type="Pfam" id="PF02838">
    <property type="entry name" value="Glyco_hydro_20b"/>
    <property type="match status" value="1"/>
</dbReference>
<reference evidence="10 11" key="1">
    <citation type="submission" date="2022-12" db="EMBL/GenBank/DDBJ databases">
        <title>Chromosome-level genome of Tegillarca granosa.</title>
        <authorList>
            <person name="Kim J."/>
        </authorList>
    </citation>
    <scope>NUCLEOTIDE SEQUENCE [LARGE SCALE GENOMIC DNA]</scope>
    <source>
        <strain evidence="10">Teg-2019</strain>
        <tissue evidence="10">Adductor muscle</tissue>
    </source>
</reference>
<comment type="similarity">
    <text evidence="2">Belongs to the glycosyl hydrolase 20 family.</text>
</comment>
<protein>
    <recommendedName>
        <fullName evidence="3">beta-N-acetylhexosaminidase</fullName>
        <ecNumber evidence="3">3.2.1.52</ecNumber>
    </recommendedName>
    <alternativeName>
        <fullName evidence="6">Beta-N-acetylhexosaminidase</fullName>
    </alternativeName>
    <alternativeName>
        <fullName evidence="7">N-acetyl-beta-glucosaminidase</fullName>
    </alternativeName>
</protein>
<comment type="catalytic activity">
    <reaction evidence="1">
        <text>Hydrolysis of terminal non-reducing N-acetyl-D-hexosamine residues in N-acetyl-beta-D-hexosaminides.</text>
        <dbReference type="EC" id="3.2.1.52"/>
    </reaction>
</comment>
<dbReference type="InterPro" id="IPR015883">
    <property type="entry name" value="Glyco_hydro_20_cat"/>
</dbReference>
<keyword evidence="5" id="KW-0326">Glycosidase</keyword>
<sequence length="797" mass="92563">MLLREFDIEWKTRRRDVIDQPLKVRSHGDVHIILQCELVQFKEFYYQNGKCFKVEIKSLYYRFDWKYNFKNYLRLKDLMRKVRRYAKGFLRVKMKRFVAIVICLIVILFLAMQCYINMLQCSGCYDNKNNQTMVDKIASNIQIQYQIIDNKEGCTQKIIIINKGCENITVDEDWAIYFYSFGLIEATLYPYPGGLLFRTPGLRIHHLSGYLYKITPDKEKFENLVLNANISIQFKSRNFISTKTDVLPNWYVSAKNIPPKIIVSTLESKFKTSILVVNASSMMRYANDMTRKLSVEDRYELNDKYVIDIGRAPNIVIPTPYNTSIENDVYLVVSSNWVVLESKHFINEVKYLSGQLSIPQRNIRPGHSYVQFIKLKSNISFTHKTSHKTNLLAESYELTVDPGLKRITIKSFTNAGAFYAIQSLLSVGRNEDGKFIIPKLTIKDQPRFGYRGFHLDVARNFRKKSEVLKILNIMSMYKLNKFHFHLTDDEGWRLEIPGLLELTQIGAYRCHSNDETECLSPQLGSGPFKESSGSGYYSVRDYQDILKHANKLHIQVIPEFDMPGHARAAIKSMEYRYKKLKEDNVTAAGEFLLTELGDQSVYKTIQAFTDNAVNPCIESTYTFIRHLVGEVKRMHESIQPLQYFHYGGDEVPAGAWENSTACTSLLKIFKDFKTVKDLKKNFIRRVLSILQSEDLIAGAWEDGLAVDKKQLNRSSISFPGDIYAYAWNNVWQDRKSHTAHNLANDGYKVILAHATHFYFDHPYEADFDERGLSWATRQITVRDVFNYMPLNFLVMPK</sequence>
<evidence type="ECO:0000256" key="6">
    <source>
        <dbReference type="ARBA" id="ARBA00030512"/>
    </source>
</evidence>
<dbReference type="EC" id="3.2.1.52" evidence="3"/>
<dbReference type="InterPro" id="IPR025705">
    <property type="entry name" value="Beta_hexosaminidase_sua/sub"/>
</dbReference>
<feature type="domain" description="Chitobiase/beta-hexosaminidases N-terminal" evidence="9">
    <location>
        <begin position="139"/>
        <end position="306"/>
    </location>
</feature>
<feature type="transmembrane region" description="Helical" evidence="8">
    <location>
        <begin position="97"/>
        <end position="118"/>
    </location>
</feature>
<dbReference type="SMART" id="SM01081">
    <property type="entry name" value="CHB_HEX"/>
    <property type="match status" value="1"/>
</dbReference>
<evidence type="ECO:0000256" key="7">
    <source>
        <dbReference type="ARBA" id="ARBA00033000"/>
    </source>
</evidence>
<dbReference type="InterPro" id="IPR017853">
    <property type="entry name" value="GH"/>
</dbReference>
<dbReference type="Pfam" id="PF00728">
    <property type="entry name" value="Glyco_hydro_20"/>
    <property type="match status" value="1"/>
</dbReference>
<evidence type="ECO:0000313" key="10">
    <source>
        <dbReference type="EMBL" id="KAJ8306902.1"/>
    </source>
</evidence>
<evidence type="ECO:0000256" key="8">
    <source>
        <dbReference type="SAM" id="Phobius"/>
    </source>
</evidence>
<evidence type="ECO:0000256" key="1">
    <source>
        <dbReference type="ARBA" id="ARBA00001231"/>
    </source>
</evidence>
<keyword evidence="8" id="KW-0812">Transmembrane</keyword>
<accession>A0ABQ9ESG7</accession>
<dbReference type="InterPro" id="IPR015882">
    <property type="entry name" value="HEX_bac_N"/>
</dbReference>
<dbReference type="InterPro" id="IPR029018">
    <property type="entry name" value="Hex-like_dom2"/>
</dbReference>
<dbReference type="SUPFAM" id="SSF49384">
    <property type="entry name" value="Carbohydrate-binding domain"/>
    <property type="match status" value="1"/>
</dbReference>
<dbReference type="InterPro" id="IPR012291">
    <property type="entry name" value="CBM2_carb-bd_dom_sf"/>
</dbReference>
<gene>
    <name evidence="10" type="ORF">KUTeg_014986</name>
</gene>
<keyword evidence="11" id="KW-1185">Reference proteome</keyword>
<dbReference type="Pfam" id="PF03173">
    <property type="entry name" value="CHB_HEX"/>
    <property type="match status" value="1"/>
</dbReference>
<dbReference type="Gene3D" id="3.20.20.80">
    <property type="entry name" value="Glycosidases"/>
    <property type="match status" value="1"/>
</dbReference>
<proteinExistence type="inferred from homology"/>
<comment type="caution">
    <text evidence="10">The sequence shown here is derived from an EMBL/GenBank/DDBJ whole genome shotgun (WGS) entry which is preliminary data.</text>
</comment>
<evidence type="ECO:0000256" key="2">
    <source>
        <dbReference type="ARBA" id="ARBA00006285"/>
    </source>
</evidence>
<organism evidence="10 11">
    <name type="scientific">Tegillarca granosa</name>
    <name type="common">Malaysian cockle</name>
    <name type="synonym">Anadara granosa</name>
    <dbReference type="NCBI Taxonomy" id="220873"/>
    <lineage>
        <taxon>Eukaryota</taxon>
        <taxon>Metazoa</taxon>
        <taxon>Spiralia</taxon>
        <taxon>Lophotrochozoa</taxon>
        <taxon>Mollusca</taxon>
        <taxon>Bivalvia</taxon>
        <taxon>Autobranchia</taxon>
        <taxon>Pteriomorphia</taxon>
        <taxon>Arcoida</taxon>
        <taxon>Arcoidea</taxon>
        <taxon>Arcidae</taxon>
        <taxon>Tegillarca</taxon>
    </lineage>
</organism>
<keyword evidence="4" id="KW-0378">Hydrolase</keyword>
<evidence type="ECO:0000256" key="4">
    <source>
        <dbReference type="ARBA" id="ARBA00022801"/>
    </source>
</evidence>
<dbReference type="PANTHER" id="PTHR22600:SF57">
    <property type="entry name" value="BETA-N-ACETYLHEXOSAMINIDASE"/>
    <property type="match status" value="1"/>
</dbReference>
<name>A0ABQ9ESG7_TEGGR</name>